<dbReference type="AlphaFoldDB" id="A0A835LR68"/>
<evidence type="ECO:0000256" key="2">
    <source>
        <dbReference type="ARBA" id="ARBA00005697"/>
    </source>
</evidence>
<dbReference type="InterPro" id="IPR045018">
    <property type="entry name" value="Azg-like"/>
</dbReference>
<accession>A0A835LR68</accession>
<feature type="transmembrane region" description="Helical" evidence="7">
    <location>
        <begin position="82"/>
        <end position="99"/>
    </location>
</feature>
<dbReference type="PANTHER" id="PTHR43337">
    <property type="entry name" value="XANTHINE/URACIL PERMEASE C887.17-RELATED"/>
    <property type="match status" value="1"/>
</dbReference>
<dbReference type="EMBL" id="JADFTS010000006">
    <property type="protein sequence ID" value="KAF9601852.1"/>
    <property type="molecule type" value="Genomic_DNA"/>
</dbReference>
<proteinExistence type="inferred from homology"/>
<sequence length="181" mass="19279">MAEIGGFMNEKGSFEGEYMAFMVDAGSTIVGSVLGTSPIATFVESSAGIIEGGQTGLTAVIVGIYFLLSLFFTPILVNIPPWAIGPSLVMVGVMMMKVVKDIDWANFREGIPAFVTMLLMPLTYNISYGLIGGIGLYVALHLYDYLLGFLSWLMKVSKVLSCVQNQVSAASSTDPAAEAVL</sequence>
<comment type="similarity">
    <text evidence="2">Belongs to the nucleobase:cation symporter-2 (NCS2) (TC 2.A.40) family. Azg-like subfamily.</text>
</comment>
<evidence type="ECO:0000313" key="9">
    <source>
        <dbReference type="Proteomes" id="UP000631114"/>
    </source>
</evidence>
<keyword evidence="4 7" id="KW-0812">Transmembrane</keyword>
<keyword evidence="9" id="KW-1185">Reference proteome</keyword>
<dbReference type="GO" id="GO:0005345">
    <property type="term" value="F:purine nucleobase transmembrane transporter activity"/>
    <property type="evidence" value="ECO:0007669"/>
    <property type="project" value="TreeGrafter"/>
</dbReference>
<feature type="transmembrane region" description="Helical" evidence="7">
    <location>
        <begin position="18"/>
        <end position="43"/>
    </location>
</feature>
<evidence type="ECO:0000256" key="6">
    <source>
        <dbReference type="ARBA" id="ARBA00023136"/>
    </source>
</evidence>
<evidence type="ECO:0000313" key="8">
    <source>
        <dbReference type="EMBL" id="KAF9601852.1"/>
    </source>
</evidence>
<dbReference type="InterPro" id="IPR006043">
    <property type="entry name" value="NCS2"/>
</dbReference>
<organism evidence="8 9">
    <name type="scientific">Coptis chinensis</name>
    <dbReference type="NCBI Taxonomy" id="261450"/>
    <lineage>
        <taxon>Eukaryota</taxon>
        <taxon>Viridiplantae</taxon>
        <taxon>Streptophyta</taxon>
        <taxon>Embryophyta</taxon>
        <taxon>Tracheophyta</taxon>
        <taxon>Spermatophyta</taxon>
        <taxon>Magnoliopsida</taxon>
        <taxon>Ranunculales</taxon>
        <taxon>Ranunculaceae</taxon>
        <taxon>Coptidoideae</taxon>
        <taxon>Coptis</taxon>
    </lineage>
</organism>
<dbReference type="GO" id="GO:0015853">
    <property type="term" value="P:adenine transport"/>
    <property type="evidence" value="ECO:0007669"/>
    <property type="project" value="TreeGrafter"/>
</dbReference>
<keyword evidence="6 7" id="KW-0472">Membrane</keyword>
<evidence type="ECO:0000256" key="4">
    <source>
        <dbReference type="ARBA" id="ARBA00022692"/>
    </source>
</evidence>
<evidence type="ECO:0000256" key="7">
    <source>
        <dbReference type="SAM" id="Phobius"/>
    </source>
</evidence>
<comment type="subcellular location">
    <subcellularLocation>
        <location evidence="1">Membrane</location>
        <topology evidence="1">Multi-pass membrane protein</topology>
    </subcellularLocation>
</comment>
<dbReference type="OrthoDB" id="431212at2759"/>
<keyword evidence="3" id="KW-0813">Transport</keyword>
<dbReference type="GO" id="GO:0005886">
    <property type="term" value="C:plasma membrane"/>
    <property type="evidence" value="ECO:0007669"/>
    <property type="project" value="TreeGrafter"/>
</dbReference>
<name>A0A835LR68_9MAGN</name>
<evidence type="ECO:0000256" key="3">
    <source>
        <dbReference type="ARBA" id="ARBA00022448"/>
    </source>
</evidence>
<evidence type="ECO:0000256" key="5">
    <source>
        <dbReference type="ARBA" id="ARBA00022989"/>
    </source>
</evidence>
<reference evidence="8 9" key="1">
    <citation type="submission" date="2020-10" db="EMBL/GenBank/DDBJ databases">
        <title>The Coptis chinensis genome and diversification of protoberbering-type alkaloids.</title>
        <authorList>
            <person name="Wang B."/>
            <person name="Shu S."/>
            <person name="Song C."/>
            <person name="Liu Y."/>
        </authorList>
    </citation>
    <scope>NUCLEOTIDE SEQUENCE [LARGE SCALE GENOMIC DNA]</scope>
    <source>
        <strain evidence="8">HL-2020</strain>
        <tissue evidence="8">Leaf</tissue>
    </source>
</reference>
<dbReference type="Pfam" id="PF00860">
    <property type="entry name" value="Xan_ur_permease"/>
    <property type="match status" value="1"/>
</dbReference>
<dbReference type="Proteomes" id="UP000631114">
    <property type="component" value="Unassembled WGS sequence"/>
</dbReference>
<gene>
    <name evidence="8" type="ORF">IFM89_023617</name>
</gene>
<keyword evidence="5 7" id="KW-1133">Transmembrane helix</keyword>
<protein>
    <submittedName>
        <fullName evidence="8">Uncharacterized protein</fullName>
    </submittedName>
</protein>
<comment type="caution">
    <text evidence="8">The sequence shown here is derived from an EMBL/GenBank/DDBJ whole genome shotgun (WGS) entry which is preliminary data.</text>
</comment>
<feature type="transmembrane region" description="Helical" evidence="7">
    <location>
        <begin position="55"/>
        <end position="76"/>
    </location>
</feature>
<evidence type="ECO:0000256" key="1">
    <source>
        <dbReference type="ARBA" id="ARBA00004141"/>
    </source>
</evidence>
<dbReference type="GO" id="GO:0015854">
    <property type="term" value="P:guanine transport"/>
    <property type="evidence" value="ECO:0007669"/>
    <property type="project" value="TreeGrafter"/>
</dbReference>
<dbReference type="PANTHER" id="PTHR43337:SF13">
    <property type="entry name" value="ADENINE_GUANINE PERMEASE AZG2"/>
    <property type="match status" value="1"/>
</dbReference>